<dbReference type="EMBL" id="LTAN01000004">
    <property type="protein sequence ID" value="OBR10659.1"/>
    <property type="molecule type" value="Genomic_DNA"/>
</dbReference>
<dbReference type="RefSeq" id="XP_018159176.1">
    <property type="nucleotide sequence ID" value="XM_018301326.1"/>
</dbReference>
<sequence>MGSYEQREPAMGVWVSAFDSPGLPRSNLVSTTPSSFFMLLSSVMKRYANERIGHSPREVL</sequence>
<dbReference type="AlphaFoldDB" id="A0A1B7YF37"/>
<dbReference type="GeneID" id="28865433"/>
<proteinExistence type="predicted"/>
<gene>
    <name evidence="1" type="ORF">CH63R_06351</name>
</gene>
<evidence type="ECO:0000313" key="1">
    <source>
        <dbReference type="EMBL" id="OBR10659.1"/>
    </source>
</evidence>
<dbReference type="VEuPathDB" id="FungiDB:CH63R_06351"/>
<comment type="caution">
    <text evidence="1">The sequence shown here is derived from an EMBL/GenBank/DDBJ whole genome shotgun (WGS) entry which is preliminary data.</text>
</comment>
<organism evidence="1 2">
    <name type="scientific">Colletotrichum higginsianum (strain IMI 349063)</name>
    <name type="common">Crucifer anthracnose fungus</name>
    <dbReference type="NCBI Taxonomy" id="759273"/>
    <lineage>
        <taxon>Eukaryota</taxon>
        <taxon>Fungi</taxon>
        <taxon>Dikarya</taxon>
        <taxon>Ascomycota</taxon>
        <taxon>Pezizomycotina</taxon>
        <taxon>Sordariomycetes</taxon>
        <taxon>Hypocreomycetidae</taxon>
        <taxon>Glomerellales</taxon>
        <taxon>Glomerellaceae</taxon>
        <taxon>Colletotrichum</taxon>
        <taxon>Colletotrichum destructivum species complex</taxon>
    </lineage>
</organism>
<protein>
    <submittedName>
        <fullName evidence="1">Uncharacterized protein</fullName>
    </submittedName>
</protein>
<evidence type="ECO:0000313" key="2">
    <source>
        <dbReference type="Proteomes" id="UP000092177"/>
    </source>
</evidence>
<dbReference type="Proteomes" id="UP000092177">
    <property type="component" value="Chromosome 4"/>
</dbReference>
<accession>A0A1B7YF37</accession>
<reference evidence="2" key="1">
    <citation type="journal article" date="2017" name="BMC Genomics">
        <title>Gapless genome assembly of Colletotrichum higginsianum reveals chromosome structure and association of transposable elements with secondary metabolite gene clusters.</title>
        <authorList>
            <person name="Dallery J.-F."/>
            <person name="Lapalu N."/>
            <person name="Zampounis A."/>
            <person name="Pigne S."/>
            <person name="Luyten I."/>
            <person name="Amselem J."/>
            <person name="Wittenberg A.H.J."/>
            <person name="Zhou S."/>
            <person name="de Queiroz M.V."/>
            <person name="Robin G.P."/>
            <person name="Auger A."/>
            <person name="Hainaut M."/>
            <person name="Henrissat B."/>
            <person name="Kim K.-T."/>
            <person name="Lee Y.-H."/>
            <person name="Lespinet O."/>
            <person name="Schwartz D.C."/>
            <person name="Thon M.R."/>
            <person name="O'Connell R.J."/>
        </authorList>
    </citation>
    <scope>NUCLEOTIDE SEQUENCE [LARGE SCALE GENOMIC DNA]</scope>
    <source>
        <strain evidence="2">IMI 349063</strain>
    </source>
</reference>
<dbReference type="KEGG" id="chig:CH63R_06351"/>
<keyword evidence="2" id="KW-1185">Reference proteome</keyword>
<name>A0A1B7YF37_COLHI</name>